<reference evidence="4" key="1">
    <citation type="submission" date="2021-05" db="EMBL/GenBank/DDBJ databases">
        <title>Novel Bacillus species.</title>
        <authorList>
            <person name="Liu G."/>
        </authorList>
    </citation>
    <scope>NUCLEOTIDE SEQUENCE</scope>
    <source>
        <strain evidence="4 6">FJAT-50051</strain>
    </source>
</reference>
<accession>A0A942SWJ1</accession>
<dbReference type="EMBL" id="JAGYPE020000065">
    <property type="protein sequence ID" value="MCH6268727.1"/>
    <property type="molecule type" value="Genomic_DNA"/>
</dbReference>
<evidence type="ECO:0000256" key="2">
    <source>
        <dbReference type="ARBA" id="ARBA00023315"/>
    </source>
</evidence>
<evidence type="ECO:0000313" key="4">
    <source>
        <dbReference type="EMBL" id="MBS4181083.1"/>
    </source>
</evidence>
<dbReference type="CDD" id="cd04301">
    <property type="entry name" value="NAT_SF"/>
    <property type="match status" value="1"/>
</dbReference>
<evidence type="ECO:0000313" key="6">
    <source>
        <dbReference type="Proteomes" id="UP000677265"/>
    </source>
</evidence>
<dbReference type="GO" id="GO:0016747">
    <property type="term" value="F:acyltransferase activity, transferring groups other than amino-acyl groups"/>
    <property type="evidence" value="ECO:0007669"/>
    <property type="project" value="InterPro"/>
</dbReference>
<dbReference type="PANTHER" id="PTHR43420">
    <property type="entry name" value="ACETYLTRANSFERASE"/>
    <property type="match status" value="1"/>
</dbReference>
<feature type="domain" description="N-acetyltransferase" evidence="3">
    <location>
        <begin position="14"/>
        <end position="143"/>
    </location>
</feature>
<organism evidence="4">
    <name type="scientific">Neobacillus citreus</name>
    <dbReference type="NCBI Taxonomy" id="2833578"/>
    <lineage>
        <taxon>Bacteria</taxon>
        <taxon>Bacillati</taxon>
        <taxon>Bacillota</taxon>
        <taxon>Bacilli</taxon>
        <taxon>Bacillales</taxon>
        <taxon>Bacillaceae</taxon>
        <taxon>Neobacillus</taxon>
    </lineage>
</organism>
<dbReference type="AlphaFoldDB" id="A0A942SWJ1"/>
<dbReference type="RefSeq" id="WP_213140971.1">
    <property type="nucleotide sequence ID" value="NZ_JAGYPE020000065.1"/>
</dbReference>
<gene>
    <name evidence="5" type="ORF">KHB02_024675</name>
    <name evidence="4" type="ORF">KHB02_06685</name>
</gene>
<comment type="caution">
    <text evidence="4">The sequence shown here is derived from an EMBL/GenBank/DDBJ whole genome shotgun (WGS) entry which is preliminary data.</text>
</comment>
<keyword evidence="1 4" id="KW-0808">Transferase</keyword>
<proteinExistence type="predicted"/>
<dbReference type="InterPro" id="IPR000182">
    <property type="entry name" value="GNAT_dom"/>
</dbReference>
<evidence type="ECO:0000256" key="1">
    <source>
        <dbReference type="ARBA" id="ARBA00022679"/>
    </source>
</evidence>
<dbReference type="Gene3D" id="3.40.630.30">
    <property type="match status" value="1"/>
</dbReference>
<dbReference type="EMBL" id="JAGYPE010000001">
    <property type="protein sequence ID" value="MBS4181083.1"/>
    <property type="molecule type" value="Genomic_DNA"/>
</dbReference>
<keyword evidence="6" id="KW-1185">Reference proteome</keyword>
<dbReference type="PANTHER" id="PTHR43420:SF31">
    <property type="entry name" value="ACETYLTRANSFERASE"/>
    <property type="match status" value="1"/>
</dbReference>
<name>A0A942SWJ1_9BACI</name>
<protein>
    <submittedName>
        <fullName evidence="4">GNAT family N-acetyltransferase</fullName>
        <ecNumber evidence="4">2.3.1.-</ecNumber>
    </submittedName>
</protein>
<keyword evidence="2 4" id="KW-0012">Acyltransferase</keyword>
<dbReference type="EC" id="2.3.1.-" evidence="4"/>
<evidence type="ECO:0000313" key="5">
    <source>
        <dbReference type="EMBL" id="MCH6268727.1"/>
    </source>
</evidence>
<sequence>MKELVFAKGYQENELLRKSFNELASSIFGIDFEVWYQHGFWTEKYIPYSYIEYGRVVANVSVNLVDLIIDNEKKQSVQIGTVMTHPDYRNQGLSKKLMDQVLEDYKDIDLMYLFANQSVLDFYPKFGFKEYEELQFSMDRSFEAKGETGIRKLNGRNVEDLAFIYRLAADRLSGSAAFGTHGTEELLMFYCLMVFNQDLYYAQDEQAVVIMQHEEDTLHLYDVISKEKVELITILRKLVNKNTVKIVFHFQPEDDVLPLKTKVDKSSNVLFIKNLTGVSLPNAFKHPLTSQA</sequence>
<dbReference type="Pfam" id="PF13527">
    <property type="entry name" value="Acetyltransf_9"/>
    <property type="match status" value="1"/>
</dbReference>
<dbReference type="InterPro" id="IPR016181">
    <property type="entry name" value="Acyl_CoA_acyltransferase"/>
</dbReference>
<dbReference type="Proteomes" id="UP000677265">
    <property type="component" value="Unassembled WGS sequence"/>
</dbReference>
<dbReference type="SUPFAM" id="SSF55729">
    <property type="entry name" value="Acyl-CoA N-acyltransferases (Nat)"/>
    <property type="match status" value="1"/>
</dbReference>
<dbReference type="PROSITE" id="PS51186">
    <property type="entry name" value="GNAT"/>
    <property type="match status" value="1"/>
</dbReference>
<dbReference type="InterPro" id="IPR050680">
    <property type="entry name" value="YpeA/RimI_acetyltransf"/>
</dbReference>
<evidence type="ECO:0000259" key="3">
    <source>
        <dbReference type="PROSITE" id="PS51186"/>
    </source>
</evidence>